<dbReference type="PANTHER" id="PTHR23313:SF0">
    <property type="entry name" value="TESTIS-EXPRESSED PROTEIN 9"/>
    <property type="match status" value="1"/>
</dbReference>
<gene>
    <name evidence="3" type="primary">tex9</name>
</gene>
<accession>A0A673M8A8</accession>
<dbReference type="AlphaFoldDB" id="A0A673M8A8"/>
<feature type="compositionally biased region" description="Low complexity" evidence="2">
    <location>
        <begin position="22"/>
        <end position="33"/>
    </location>
</feature>
<organism evidence="3 4">
    <name type="scientific">Sinocyclocheilus rhinocerous</name>
    <dbReference type="NCBI Taxonomy" id="307959"/>
    <lineage>
        <taxon>Eukaryota</taxon>
        <taxon>Metazoa</taxon>
        <taxon>Chordata</taxon>
        <taxon>Craniata</taxon>
        <taxon>Vertebrata</taxon>
        <taxon>Euteleostomi</taxon>
        <taxon>Actinopterygii</taxon>
        <taxon>Neopterygii</taxon>
        <taxon>Teleostei</taxon>
        <taxon>Ostariophysi</taxon>
        <taxon>Cypriniformes</taxon>
        <taxon>Cyprinidae</taxon>
        <taxon>Cyprininae</taxon>
        <taxon>Sinocyclocheilus</taxon>
    </lineage>
</organism>
<reference evidence="3" key="1">
    <citation type="submission" date="2025-08" db="UniProtKB">
        <authorList>
            <consortium name="Ensembl"/>
        </authorList>
    </citation>
    <scope>IDENTIFICATION</scope>
</reference>
<feature type="compositionally biased region" description="Polar residues" evidence="2">
    <location>
        <begin position="1"/>
        <end position="17"/>
    </location>
</feature>
<keyword evidence="1" id="KW-0175">Coiled coil</keyword>
<reference evidence="3" key="2">
    <citation type="submission" date="2025-09" db="UniProtKB">
        <authorList>
            <consortium name="Ensembl"/>
        </authorList>
    </citation>
    <scope>IDENTIFICATION</scope>
</reference>
<evidence type="ECO:0000313" key="3">
    <source>
        <dbReference type="Ensembl" id="ENSSRHP00000086418.1"/>
    </source>
</evidence>
<feature type="coiled-coil region" evidence="1">
    <location>
        <begin position="156"/>
        <end position="320"/>
    </location>
</feature>
<dbReference type="Ensembl" id="ENSSRHT00000088754.1">
    <property type="protein sequence ID" value="ENSSRHP00000086418.1"/>
    <property type="gene ID" value="ENSSRHG00000042760.1"/>
</dbReference>
<proteinExistence type="predicted"/>
<dbReference type="Proteomes" id="UP000472270">
    <property type="component" value="Unassembled WGS sequence"/>
</dbReference>
<name>A0A673M8A8_9TELE</name>
<sequence>MYFLSNQLKKPQTSYSERPSRARPQSRSSSAPSKKPPHMDLLAKEEEYKRLNAELEAKTAELVREAEKVMRDQNEVLSKPISSHISIDTDCDFEVVSTVSSNYRKAPQTVVDDVAIPEDFGDFSLAKTISIIEGKVSDDLTEEHLQDDIMPSAGDEMGAEAQIRFLKAKLRVMQEELNRLACECNKKDDETSTLSSKLKDLEEEKTRLQRTTSVQQTQVEKQRALAEESSRKCEGLQQQVAALQKELESMKRTHKQAASTHSATEVRLNRALEEVERTKTQLNKLKQSSKDLTSQEQQKIETLQAENRKLERQKAELIVGFKKQLKLIDILKRQKMHFEAAKLLSFTEEEFMKALDWGKDGVS</sequence>
<dbReference type="PANTHER" id="PTHR23313">
    <property type="entry name" value="TSEC1-RELATED"/>
    <property type="match status" value="1"/>
</dbReference>
<keyword evidence="4" id="KW-1185">Reference proteome</keyword>
<feature type="region of interest" description="Disordered" evidence="2">
    <location>
        <begin position="1"/>
        <end position="40"/>
    </location>
</feature>
<evidence type="ECO:0000256" key="1">
    <source>
        <dbReference type="SAM" id="Coils"/>
    </source>
</evidence>
<protein>
    <recommendedName>
        <fullName evidence="5">Testis expressed 9</fullName>
    </recommendedName>
</protein>
<evidence type="ECO:0000256" key="2">
    <source>
        <dbReference type="SAM" id="MobiDB-lite"/>
    </source>
</evidence>
<evidence type="ECO:0000313" key="4">
    <source>
        <dbReference type="Proteomes" id="UP000472270"/>
    </source>
</evidence>
<evidence type="ECO:0008006" key="5">
    <source>
        <dbReference type="Google" id="ProtNLM"/>
    </source>
</evidence>
<dbReference type="Gene3D" id="1.10.287.1490">
    <property type="match status" value="1"/>
</dbReference>